<dbReference type="InterPro" id="IPR016156">
    <property type="entry name" value="FAD/NAD-linked_Rdtase_dimer_sf"/>
</dbReference>
<keyword evidence="3" id="KW-1185">Reference proteome</keyword>
<accession>A0A9N9SX46</accession>
<dbReference type="InterPro" id="IPR004099">
    <property type="entry name" value="Pyr_nucl-diS_OxRdtase_dimer"/>
</dbReference>
<dbReference type="AlphaFoldDB" id="A0A9N9SX46"/>
<dbReference type="Gene3D" id="3.30.390.30">
    <property type="match status" value="1"/>
</dbReference>
<evidence type="ECO:0000259" key="1">
    <source>
        <dbReference type="Pfam" id="PF02852"/>
    </source>
</evidence>
<feature type="domain" description="Pyridine nucleotide-disulphide oxidoreductase dimerisation" evidence="1">
    <location>
        <begin position="2"/>
        <end position="40"/>
    </location>
</feature>
<dbReference type="Pfam" id="PF02852">
    <property type="entry name" value="Pyr_redox_dim"/>
    <property type="match status" value="1"/>
</dbReference>
<dbReference type="Proteomes" id="UP001153709">
    <property type="component" value="Chromosome 3"/>
</dbReference>
<dbReference type="SUPFAM" id="SSF55424">
    <property type="entry name" value="FAD/NAD-linked reductases, dimerisation (C-terminal) domain"/>
    <property type="match status" value="1"/>
</dbReference>
<gene>
    <name evidence="2" type="ORF">DIABBA_LOCUS4646</name>
</gene>
<evidence type="ECO:0000313" key="2">
    <source>
        <dbReference type="EMBL" id="CAG9831008.1"/>
    </source>
</evidence>
<dbReference type="OrthoDB" id="7311479at2759"/>
<organism evidence="2 3">
    <name type="scientific">Diabrotica balteata</name>
    <name type="common">Banded cucumber beetle</name>
    <dbReference type="NCBI Taxonomy" id="107213"/>
    <lineage>
        <taxon>Eukaryota</taxon>
        <taxon>Metazoa</taxon>
        <taxon>Ecdysozoa</taxon>
        <taxon>Arthropoda</taxon>
        <taxon>Hexapoda</taxon>
        <taxon>Insecta</taxon>
        <taxon>Pterygota</taxon>
        <taxon>Neoptera</taxon>
        <taxon>Endopterygota</taxon>
        <taxon>Coleoptera</taxon>
        <taxon>Polyphaga</taxon>
        <taxon>Cucujiformia</taxon>
        <taxon>Chrysomeloidea</taxon>
        <taxon>Chrysomelidae</taxon>
        <taxon>Galerucinae</taxon>
        <taxon>Diabroticina</taxon>
        <taxon>Diabroticites</taxon>
        <taxon>Diabrotica</taxon>
    </lineage>
</organism>
<reference evidence="2" key="1">
    <citation type="submission" date="2022-01" db="EMBL/GenBank/DDBJ databases">
        <authorList>
            <person name="King R."/>
        </authorList>
    </citation>
    <scope>NUCLEOTIDE SEQUENCE</scope>
</reference>
<sequence>MANSRAKTNNDTDAFVKVLSDKATDMVLGTHIIGPDLENLSMKRYLVKNTEHQVKISPECATLTLPALRL</sequence>
<name>A0A9N9SX46_DIABA</name>
<protein>
    <recommendedName>
        <fullName evidence="1">Pyridine nucleotide-disulphide oxidoreductase dimerisation domain-containing protein</fullName>
    </recommendedName>
</protein>
<evidence type="ECO:0000313" key="3">
    <source>
        <dbReference type="Proteomes" id="UP001153709"/>
    </source>
</evidence>
<dbReference type="EMBL" id="OU898278">
    <property type="protein sequence ID" value="CAG9831008.1"/>
    <property type="molecule type" value="Genomic_DNA"/>
</dbReference>
<proteinExistence type="predicted"/>